<keyword evidence="1" id="KW-1185">Reference proteome</keyword>
<reference evidence="2" key="1">
    <citation type="submission" date="2022-11" db="UniProtKB">
        <authorList>
            <consortium name="WormBaseParasite"/>
        </authorList>
    </citation>
    <scope>IDENTIFICATION</scope>
</reference>
<accession>A0A914CSX1</accession>
<dbReference type="AlphaFoldDB" id="A0A914CSX1"/>
<proteinExistence type="predicted"/>
<evidence type="ECO:0000313" key="2">
    <source>
        <dbReference type="WBParaSite" id="ACRNAN_scaffold13886.g24061.t1"/>
    </source>
</evidence>
<evidence type="ECO:0000313" key="1">
    <source>
        <dbReference type="Proteomes" id="UP000887540"/>
    </source>
</evidence>
<sequence>MDQVIRIKMFEEEKKAATSRNMITKSTIRGLFLLPDEAIIQLSYMLNGEKIGCKNRNTPKPCFLLPDGWKNIQFLLESNKVSSRPASSMDIQGLILSNIFKG</sequence>
<dbReference type="Proteomes" id="UP000887540">
    <property type="component" value="Unplaced"/>
</dbReference>
<protein>
    <submittedName>
        <fullName evidence="2">Uncharacterized protein</fullName>
    </submittedName>
</protein>
<dbReference type="WBParaSite" id="ACRNAN_scaffold13886.g24061.t1">
    <property type="protein sequence ID" value="ACRNAN_scaffold13886.g24061.t1"/>
    <property type="gene ID" value="ACRNAN_scaffold13886.g24061"/>
</dbReference>
<name>A0A914CSX1_9BILA</name>
<organism evidence="1 2">
    <name type="scientific">Acrobeloides nanus</name>
    <dbReference type="NCBI Taxonomy" id="290746"/>
    <lineage>
        <taxon>Eukaryota</taxon>
        <taxon>Metazoa</taxon>
        <taxon>Ecdysozoa</taxon>
        <taxon>Nematoda</taxon>
        <taxon>Chromadorea</taxon>
        <taxon>Rhabditida</taxon>
        <taxon>Tylenchina</taxon>
        <taxon>Cephalobomorpha</taxon>
        <taxon>Cephaloboidea</taxon>
        <taxon>Cephalobidae</taxon>
        <taxon>Acrobeloides</taxon>
    </lineage>
</organism>